<comment type="caution">
    <text evidence="1">The sequence shown here is derived from an EMBL/GenBank/DDBJ whole genome shotgun (WGS) entry which is preliminary data.</text>
</comment>
<dbReference type="EMBL" id="PGCI01000127">
    <property type="protein sequence ID" value="PLW38512.1"/>
    <property type="molecule type" value="Genomic_DNA"/>
</dbReference>
<protein>
    <submittedName>
        <fullName evidence="1">Uncharacterized protein</fullName>
    </submittedName>
</protein>
<evidence type="ECO:0000313" key="2">
    <source>
        <dbReference type="Proteomes" id="UP000235392"/>
    </source>
</evidence>
<dbReference type="AlphaFoldDB" id="A0A2N5UL93"/>
<sequence>MTRSTNPGIHFPITNPEAILGSPKRLPAIPIHPQLPAMSIALHTPIYNARPDICHWRCGTTLGGE</sequence>
<organism evidence="1 2">
    <name type="scientific">Puccinia coronata f. sp. avenae</name>
    <dbReference type="NCBI Taxonomy" id="200324"/>
    <lineage>
        <taxon>Eukaryota</taxon>
        <taxon>Fungi</taxon>
        <taxon>Dikarya</taxon>
        <taxon>Basidiomycota</taxon>
        <taxon>Pucciniomycotina</taxon>
        <taxon>Pucciniomycetes</taxon>
        <taxon>Pucciniales</taxon>
        <taxon>Pucciniaceae</taxon>
        <taxon>Puccinia</taxon>
    </lineage>
</organism>
<evidence type="ECO:0000313" key="1">
    <source>
        <dbReference type="EMBL" id="PLW38512.1"/>
    </source>
</evidence>
<reference evidence="1 2" key="1">
    <citation type="submission" date="2017-11" db="EMBL/GenBank/DDBJ databases">
        <title>De novo assembly and phasing of dikaryotic genomes from two isolates of Puccinia coronata f. sp. avenae, the causal agent of oat crown rust.</title>
        <authorList>
            <person name="Miller M.E."/>
            <person name="Zhang Y."/>
            <person name="Omidvar V."/>
            <person name="Sperschneider J."/>
            <person name="Schwessinger B."/>
            <person name="Raley C."/>
            <person name="Palmer J.M."/>
            <person name="Garnica D."/>
            <person name="Upadhyaya N."/>
            <person name="Rathjen J."/>
            <person name="Taylor J.M."/>
            <person name="Park R.F."/>
            <person name="Dodds P.N."/>
            <person name="Hirsch C.D."/>
            <person name="Kianian S.F."/>
            <person name="Figueroa M."/>
        </authorList>
    </citation>
    <scope>NUCLEOTIDE SEQUENCE [LARGE SCALE GENOMIC DNA]</scope>
    <source>
        <strain evidence="1">12SD80</strain>
    </source>
</reference>
<dbReference type="Proteomes" id="UP000235392">
    <property type="component" value="Unassembled WGS sequence"/>
</dbReference>
<gene>
    <name evidence="1" type="ORF">PCASD_13752</name>
</gene>
<accession>A0A2N5UL93</accession>
<proteinExistence type="predicted"/>
<name>A0A2N5UL93_9BASI</name>